<organism evidence="4 5">
    <name type="scientific">Streptomyces cadmiisoli</name>
    <dbReference type="NCBI Taxonomy" id="2184053"/>
    <lineage>
        <taxon>Bacteria</taxon>
        <taxon>Bacillati</taxon>
        <taxon>Actinomycetota</taxon>
        <taxon>Actinomycetes</taxon>
        <taxon>Kitasatosporales</taxon>
        <taxon>Streptomycetaceae</taxon>
        <taxon>Streptomyces</taxon>
        <taxon>Streptomyces aurantiacus group</taxon>
    </lineage>
</organism>
<dbReference type="GO" id="GO:0030246">
    <property type="term" value="F:carbohydrate binding"/>
    <property type="evidence" value="ECO:0007669"/>
    <property type="project" value="InterPro"/>
</dbReference>
<feature type="chain" id="PRO_5016377376" description="Glycosyl hydrolase-like 10 domain-containing protein" evidence="2">
    <location>
        <begin position="29"/>
        <end position="526"/>
    </location>
</feature>
<name>A0A2Z4ISK1_9ACTN</name>
<dbReference type="SUPFAM" id="SSF49452">
    <property type="entry name" value="Starch-binding domain-like"/>
    <property type="match status" value="1"/>
</dbReference>
<proteinExistence type="predicted"/>
<dbReference type="Proteomes" id="UP000249616">
    <property type="component" value="Chromosome"/>
</dbReference>
<dbReference type="InterPro" id="IPR013784">
    <property type="entry name" value="Carb-bd-like_fold"/>
</dbReference>
<dbReference type="Gene3D" id="3.20.20.80">
    <property type="entry name" value="Glycosidases"/>
    <property type="match status" value="1"/>
</dbReference>
<evidence type="ECO:0000256" key="2">
    <source>
        <dbReference type="SAM" id="SignalP"/>
    </source>
</evidence>
<dbReference type="Pfam" id="PF02638">
    <property type="entry name" value="GHL10"/>
    <property type="match status" value="1"/>
</dbReference>
<evidence type="ECO:0000313" key="4">
    <source>
        <dbReference type="EMBL" id="AWW35815.1"/>
    </source>
</evidence>
<dbReference type="InterPro" id="IPR052177">
    <property type="entry name" value="Divisome_Glycosyl_Hydrolase"/>
</dbReference>
<dbReference type="SUPFAM" id="SSF51445">
    <property type="entry name" value="(Trans)glycosidases"/>
    <property type="match status" value="1"/>
</dbReference>
<dbReference type="AlphaFoldDB" id="A0A2Z4ISK1"/>
<dbReference type="EMBL" id="CP030073">
    <property type="protein sequence ID" value="AWW35815.1"/>
    <property type="molecule type" value="Genomic_DNA"/>
</dbReference>
<protein>
    <recommendedName>
        <fullName evidence="3">Glycosyl hydrolase-like 10 domain-containing protein</fullName>
    </recommendedName>
</protein>
<keyword evidence="1 2" id="KW-0732">Signal</keyword>
<feature type="domain" description="Glycosyl hydrolase-like 10" evidence="3">
    <location>
        <begin position="47"/>
        <end position="320"/>
    </location>
</feature>
<sequence>MRLSRVLTTLAAGLGLLLGALTAPPARADDGAAAPAQWRSYWVDAFNAGIYTPAQVATLVDDALDVNANALIVQTARRYDCFCNNALYPRTDAAIAPAPYDPLAEIVRQGHAAGLQVHAWVNVNTMWNSATPPRSPDHVFNQHGPGATGSDRWLNKKANGQELVGANAYVDPGHPAAVDYIVRGVQSIVRNYDVDGINLDYVRYPDGSSTTTHSDWGYNDVSVARFQRATGRTDVPLPSDAAWSDWRRSQVTGLVRKIYLGIWQVDPRARLSMDAITYGHGPQAVGGWQATRTYAEVLQDWAGWLDEGIMDTAVTMNYKRNWNPDQALMFSEWSEFLADHQGERQAVNGPALYLNSVADSLSQVREALRPSAAGNTAAGWSGYSYAGPSQDVAANGLAAERAKLVQALTQGEDAPFRDEAVVPGMPWKSAPRDGHVTGTLTLRGGGPLDQVPVTLDPLTPRGEETTRLSDGSGWFGFAHVEPGVYLLTLKLPEGVIGAPVTVVEVGKGRIAKPVFAPFLEVPNAGS</sequence>
<accession>A0A2Z4ISK1</accession>
<dbReference type="PANTHER" id="PTHR43405">
    <property type="entry name" value="GLYCOSYL HYDROLASE DIGH"/>
    <property type="match status" value="1"/>
</dbReference>
<keyword evidence="5" id="KW-1185">Reference proteome</keyword>
<dbReference type="PANTHER" id="PTHR43405:SF1">
    <property type="entry name" value="GLYCOSYL HYDROLASE DIGH"/>
    <property type="match status" value="1"/>
</dbReference>
<dbReference type="InterPro" id="IPR017853">
    <property type="entry name" value="GH"/>
</dbReference>
<reference evidence="4 5" key="1">
    <citation type="journal article" date="2019" name="Int. J. Syst. Evol. Microbiol.">
        <title>Streptomyces cadmiisoli sp. nov., a novel actinomycete isolated from cadmium-contaminated soil.</title>
        <authorList>
            <person name="Li K."/>
            <person name="Tang X."/>
            <person name="Zhao J."/>
            <person name="Guo Y."/>
            <person name="Tang Y."/>
            <person name="Gao J."/>
        </authorList>
    </citation>
    <scope>NUCLEOTIDE SEQUENCE [LARGE SCALE GENOMIC DNA]</scope>
    <source>
        <strain evidence="4 5">ZFG47</strain>
    </source>
</reference>
<dbReference type="RefSeq" id="WP_112437934.1">
    <property type="nucleotide sequence ID" value="NZ_CP030073.1"/>
</dbReference>
<gene>
    <name evidence="4" type="ORF">DN051_03415</name>
</gene>
<evidence type="ECO:0000259" key="3">
    <source>
        <dbReference type="Pfam" id="PF02638"/>
    </source>
</evidence>
<evidence type="ECO:0000256" key="1">
    <source>
        <dbReference type="ARBA" id="ARBA00022729"/>
    </source>
</evidence>
<dbReference type="InterPro" id="IPR003790">
    <property type="entry name" value="GHL10"/>
</dbReference>
<evidence type="ECO:0000313" key="5">
    <source>
        <dbReference type="Proteomes" id="UP000249616"/>
    </source>
</evidence>
<dbReference type="KEGG" id="scad:DN051_03415"/>
<feature type="signal peptide" evidence="2">
    <location>
        <begin position="1"/>
        <end position="28"/>
    </location>
</feature>